<dbReference type="OMA" id="NCAEGAI"/>
<dbReference type="HOGENOM" id="CLU_1457223_0_0_1"/>
<feature type="compositionally biased region" description="Basic and acidic residues" evidence="1">
    <location>
        <begin position="78"/>
        <end position="90"/>
    </location>
</feature>
<dbReference type="InParanoid" id="H3GW63"/>
<dbReference type="eggNOG" id="ENOG502RF43">
    <property type="taxonomic scope" value="Eukaryota"/>
</dbReference>
<feature type="compositionally biased region" description="Polar residues" evidence="1">
    <location>
        <begin position="57"/>
        <end position="76"/>
    </location>
</feature>
<evidence type="ECO:0000313" key="2">
    <source>
        <dbReference type="EnsemblProtists" id="Phyra81679"/>
    </source>
</evidence>
<dbReference type="EMBL" id="DS566059">
    <property type="status" value="NOT_ANNOTATED_CDS"/>
    <property type="molecule type" value="Genomic_DNA"/>
</dbReference>
<proteinExistence type="predicted"/>
<reference evidence="2" key="2">
    <citation type="submission" date="2015-06" db="UniProtKB">
        <authorList>
            <consortium name="EnsemblProtists"/>
        </authorList>
    </citation>
    <scope>IDENTIFICATION</scope>
    <source>
        <strain evidence="2">Pr102</strain>
    </source>
</reference>
<keyword evidence="3" id="KW-1185">Reference proteome</keyword>
<evidence type="ECO:0000313" key="3">
    <source>
        <dbReference type="Proteomes" id="UP000005238"/>
    </source>
</evidence>
<feature type="region of interest" description="Disordered" evidence="1">
    <location>
        <begin position="1"/>
        <end position="115"/>
    </location>
</feature>
<dbReference type="AlphaFoldDB" id="H3GW63"/>
<dbReference type="VEuPathDB" id="FungiDB:KRP23_3867"/>
<dbReference type="EnsemblProtists" id="Phyra81679">
    <property type="protein sequence ID" value="Phyra81679"/>
    <property type="gene ID" value="Phyra81679"/>
</dbReference>
<evidence type="ECO:0000256" key="1">
    <source>
        <dbReference type="SAM" id="MobiDB-lite"/>
    </source>
</evidence>
<accession>H3GW63</accession>
<protein>
    <submittedName>
        <fullName evidence="2">Uncharacterized protein</fullName>
    </submittedName>
</protein>
<organism evidence="2 3">
    <name type="scientific">Phytophthora ramorum</name>
    <name type="common">Sudden oak death agent</name>
    <dbReference type="NCBI Taxonomy" id="164328"/>
    <lineage>
        <taxon>Eukaryota</taxon>
        <taxon>Sar</taxon>
        <taxon>Stramenopiles</taxon>
        <taxon>Oomycota</taxon>
        <taxon>Peronosporomycetes</taxon>
        <taxon>Peronosporales</taxon>
        <taxon>Peronosporaceae</taxon>
        <taxon>Phytophthora</taxon>
    </lineage>
</organism>
<dbReference type="VEuPathDB" id="FungiDB:KRP22_2892"/>
<feature type="compositionally biased region" description="Basic residues" evidence="1">
    <location>
        <begin position="91"/>
        <end position="102"/>
    </location>
</feature>
<reference evidence="3" key="1">
    <citation type="journal article" date="2006" name="Science">
        <title>Phytophthora genome sequences uncover evolutionary origins and mechanisms of pathogenesis.</title>
        <authorList>
            <person name="Tyler B.M."/>
            <person name="Tripathy S."/>
            <person name="Zhang X."/>
            <person name="Dehal P."/>
            <person name="Jiang R.H."/>
            <person name="Aerts A."/>
            <person name="Arredondo F.D."/>
            <person name="Baxter L."/>
            <person name="Bensasson D."/>
            <person name="Beynon J.L."/>
            <person name="Chapman J."/>
            <person name="Damasceno C.M."/>
            <person name="Dorrance A.E."/>
            <person name="Dou D."/>
            <person name="Dickerman A.W."/>
            <person name="Dubchak I.L."/>
            <person name="Garbelotto M."/>
            <person name="Gijzen M."/>
            <person name="Gordon S.G."/>
            <person name="Govers F."/>
            <person name="Grunwald N.J."/>
            <person name="Huang W."/>
            <person name="Ivors K.L."/>
            <person name="Jones R.W."/>
            <person name="Kamoun S."/>
            <person name="Krampis K."/>
            <person name="Lamour K.H."/>
            <person name="Lee M.K."/>
            <person name="McDonald W.H."/>
            <person name="Medina M."/>
            <person name="Meijer H.J."/>
            <person name="Nordberg E.K."/>
            <person name="Maclean D.J."/>
            <person name="Ospina-Giraldo M.D."/>
            <person name="Morris P.F."/>
            <person name="Phuntumart V."/>
            <person name="Putnam N.H."/>
            <person name="Rash S."/>
            <person name="Rose J.K."/>
            <person name="Sakihama Y."/>
            <person name="Salamov A.A."/>
            <person name="Savidor A."/>
            <person name="Scheuring C.F."/>
            <person name="Smith B.M."/>
            <person name="Sobral B.W."/>
            <person name="Terry A."/>
            <person name="Torto-Alalibo T.A."/>
            <person name="Win J."/>
            <person name="Xu Z."/>
            <person name="Zhang H."/>
            <person name="Grigoriev I.V."/>
            <person name="Rokhsar D.S."/>
            <person name="Boore J.L."/>
        </authorList>
    </citation>
    <scope>NUCLEOTIDE SEQUENCE [LARGE SCALE GENOMIC DNA]</scope>
    <source>
        <strain evidence="3">Pr102</strain>
    </source>
</reference>
<dbReference type="Proteomes" id="UP000005238">
    <property type="component" value="Unassembled WGS sequence"/>
</dbReference>
<sequence>MGARSSKPPPRKIESEVTGVEVFQDPTPEAPRESSSHKRQKGASPAQGATTHVVRTIGQSADQPQTNESQAGNSNKPGDGHTSDDNQKDNQKKKRRRSKKEKTKPPSPPKLVRTQLNELKNVKPLLQQSPQARQQHFEQIKDGYSLDEEALPPDVRSHLFNHDGNCAEGAIHIQWSKLQRHGSDLK</sequence>
<name>H3GW63_PHYRM</name>